<accession>A0AB39VNP8</accession>
<keyword evidence="3" id="KW-0804">Transcription</keyword>
<evidence type="ECO:0000256" key="3">
    <source>
        <dbReference type="ARBA" id="ARBA00023163"/>
    </source>
</evidence>
<feature type="domain" description="HTH lysR-type" evidence="4">
    <location>
        <begin position="1"/>
        <end position="58"/>
    </location>
</feature>
<dbReference type="Gene3D" id="1.10.10.10">
    <property type="entry name" value="Winged helix-like DNA-binding domain superfamily/Winged helix DNA-binding domain"/>
    <property type="match status" value="1"/>
</dbReference>
<dbReference type="GO" id="GO:0000976">
    <property type="term" value="F:transcription cis-regulatory region binding"/>
    <property type="evidence" value="ECO:0007669"/>
    <property type="project" value="TreeGrafter"/>
</dbReference>
<keyword evidence="2" id="KW-0805">Transcription regulation</keyword>
<dbReference type="PANTHER" id="PTHR30126">
    <property type="entry name" value="HTH-TYPE TRANSCRIPTIONAL REGULATOR"/>
    <property type="match status" value="1"/>
</dbReference>
<dbReference type="AlphaFoldDB" id="A0AB39VNP8"/>
<dbReference type="Pfam" id="PF00126">
    <property type="entry name" value="HTH_1"/>
    <property type="match status" value="1"/>
</dbReference>
<dbReference type="GO" id="GO:0003700">
    <property type="term" value="F:DNA-binding transcription factor activity"/>
    <property type="evidence" value="ECO:0007669"/>
    <property type="project" value="InterPro"/>
</dbReference>
<name>A0AB39VNP8_9GAMM</name>
<dbReference type="SUPFAM" id="SSF46785">
    <property type="entry name" value="Winged helix' DNA-binding domain"/>
    <property type="match status" value="1"/>
</dbReference>
<dbReference type="PROSITE" id="PS50931">
    <property type="entry name" value="HTH_LYSR"/>
    <property type="match status" value="1"/>
</dbReference>
<dbReference type="PRINTS" id="PR00039">
    <property type="entry name" value="HTHLYSR"/>
</dbReference>
<dbReference type="RefSeq" id="WP_369788662.1">
    <property type="nucleotide sequence ID" value="NZ_CP165628.1"/>
</dbReference>
<comment type="similarity">
    <text evidence="1">Belongs to the LysR transcriptional regulatory family.</text>
</comment>
<gene>
    <name evidence="5" type="ORF">AB3G37_17885</name>
</gene>
<evidence type="ECO:0000259" key="4">
    <source>
        <dbReference type="PROSITE" id="PS50931"/>
    </source>
</evidence>
<dbReference type="EMBL" id="CP165628">
    <property type="protein sequence ID" value="XDU71403.1"/>
    <property type="molecule type" value="Genomic_DNA"/>
</dbReference>
<organism evidence="5">
    <name type="scientific">Rouxiella sp. WC2420</name>
    <dbReference type="NCBI Taxonomy" id="3234145"/>
    <lineage>
        <taxon>Bacteria</taxon>
        <taxon>Pseudomonadati</taxon>
        <taxon>Pseudomonadota</taxon>
        <taxon>Gammaproteobacteria</taxon>
        <taxon>Enterobacterales</taxon>
        <taxon>Yersiniaceae</taxon>
        <taxon>Rouxiella</taxon>
    </lineage>
</organism>
<evidence type="ECO:0000313" key="5">
    <source>
        <dbReference type="EMBL" id="XDU71403.1"/>
    </source>
</evidence>
<dbReference type="InterPro" id="IPR036390">
    <property type="entry name" value="WH_DNA-bd_sf"/>
</dbReference>
<proteinExistence type="inferred from homology"/>
<protein>
    <submittedName>
        <fullName evidence="5">LysR family transcriptional regulator</fullName>
    </submittedName>
</protein>
<dbReference type="PANTHER" id="PTHR30126:SF22">
    <property type="entry name" value="HTH-TYPE TRANSCRIPTIONAL REGULATOR YHAJ-RELATED"/>
    <property type="match status" value="1"/>
</dbReference>
<evidence type="ECO:0000256" key="1">
    <source>
        <dbReference type="ARBA" id="ARBA00009437"/>
    </source>
</evidence>
<reference evidence="5" key="1">
    <citation type="submission" date="2024-07" db="EMBL/GenBank/DDBJ databases">
        <authorList>
            <person name="Biller S.J."/>
        </authorList>
    </citation>
    <scope>NUCLEOTIDE SEQUENCE</scope>
    <source>
        <strain evidence="5">WC2420</strain>
    </source>
</reference>
<dbReference type="InterPro" id="IPR000847">
    <property type="entry name" value="LysR_HTH_N"/>
</dbReference>
<sequence length="275" mass="30937">MISKRLKSFIVTVQEGTIAKAAEKLYTTPPPLSRQIKLLESELGISLFTRSNAGMKLTEKGSDFYQKTLQAYDLLLSFSKNKNVRKTREIIVNNLPCMHIYSLSDYLSHNSNIVSSYTSNSSPDIVISSSPINDDGKLQFVKKVSATMNLVSKEINLDDNDNYKKLPFIQSSRLMKYYGINNYLSSLEEQGFTGGIIINDCFLARVESVLSGKSLAIISEDFFCSSYAKKMNIKSILGVEFLMGYWIYKSSANINCDDILTYYLKKEGSKLDVAE</sequence>
<evidence type="ECO:0000256" key="2">
    <source>
        <dbReference type="ARBA" id="ARBA00023015"/>
    </source>
</evidence>
<dbReference type="InterPro" id="IPR036388">
    <property type="entry name" value="WH-like_DNA-bd_sf"/>
</dbReference>